<evidence type="ECO:0000259" key="3">
    <source>
        <dbReference type="PROSITE" id="PS51194"/>
    </source>
</evidence>
<dbReference type="CDD" id="cd18793">
    <property type="entry name" value="SF2_C_SNF"/>
    <property type="match status" value="1"/>
</dbReference>
<dbReference type="SMART" id="SM00487">
    <property type="entry name" value="DEXDc"/>
    <property type="match status" value="1"/>
</dbReference>
<dbReference type="GO" id="GO:0005524">
    <property type="term" value="F:ATP binding"/>
    <property type="evidence" value="ECO:0007669"/>
    <property type="project" value="InterPro"/>
</dbReference>
<dbReference type="Gene3D" id="3.40.50.300">
    <property type="entry name" value="P-loop containing nucleotide triphosphate hydrolases"/>
    <property type="match status" value="1"/>
</dbReference>
<dbReference type="PANTHER" id="PTHR10799">
    <property type="entry name" value="SNF2/RAD54 HELICASE FAMILY"/>
    <property type="match status" value="1"/>
</dbReference>
<dbReference type="InterPro" id="IPR049730">
    <property type="entry name" value="SNF2/RAD54-like_C"/>
</dbReference>
<feature type="domain" description="Helicase C-terminal" evidence="3">
    <location>
        <begin position="751"/>
        <end position="917"/>
    </location>
</feature>
<feature type="domain" description="Helicase ATP-binding" evidence="2">
    <location>
        <begin position="468"/>
        <end position="630"/>
    </location>
</feature>
<evidence type="ECO:0000313" key="5">
    <source>
        <dbReference type="Proteomes" id="UP000466307"/>
    </source>
</evidence>
<proteinExistence type="predicted"/>
<dbReference type="PROSITE" id="PS51194">
    <property type="entry name" value="HELICASE_CTER"/>
    <property type="match status" value="1"/>
</dbReference>
<dbReference type="InterPro" id="IPR001650">
    <property type="entry name" value="Helicase_C-like"/>
</dbReference>
<protein>
    <submittedName>
        <fullName evidence="4">DEAD/DEAH box helicase</fullName>
    </submittedName>
</protein>
<dbReference type="InterPro" id="IPR027417">
    <property type="entry name" value="P-loop_NTPase"/>
</dbReference>
<accession>A0A7K3LN95</accession>
<dbReference type="GO" id="GO:0004386">
    <property type="term" value="F:helicase activity"/>
    <property type="evidence" value="ECO:0007669"/>
    <property type="project" value="UniProtKB-KW"/>
</dbReference>
<evidence type="ECO:0000256" key="1">
    <source>
        <dbReference type="ARBA" id="ARBA00022801"/>
    </source>
</evidence>
<dbReference type="EMBL" id="JAADZU010000023">
    <property type="protein sequence ID" value="NDK89722.1"/>
    <property type="molecule type" value="Genomic_DNA"/>
</dbReference>
<evidence type="ECO:0000313" key="4">
    <source>
        <dbReference type="EMBL" id="NDK89722.1"/>
    </source>
</evidence>
<dbReference type="GO" id="GO:0016787">
    <property type="term" value="F:hydrolase activity"/>
    <property type="evidence" value="ECO:0007669"/>
    <property type="project" value="UniProtKB-KW"/>
</dbReference>
<dbReference type="InterPro" id="IPR014001">
    <property type="entry name" value="Helicase_ATP-bd"/>
</dbReference>
<dbReference type="InterPro" id="IPR000330">
    <property type="entry name" value="SNF2_N"/>
</dbReference>
<keyword evidence="4" id="KW-0347">Helicase</keyword>
<dbReference type="SUPFAM" id="SSF52540">
    <property type="entry name" value="P-loop containing nucleoside triphosphate hydrolases"/>
    <property type="match status" value="2"/>
</dbReference>
<gene>
    <name evidence="4" type="ORF">GYA93_09050</name>
</gene>
<dbReference type="Proteomes" id="UP000466307">
    <property type="component" value="Unassembled WGS sequence"/>
</dbReference>
<keyword evidence="5" id="KW-1185">Reference proteome</keyword>
<dbReference type="SMART" id="SM00490">
    <property type="entry name" value="HELICc"/>
    <property type="match status" value="1"/>
</dbReference>
<reference evidence="4 5" key="1">
    <citation type="submission" date="2020-01" db="EMBL/GenBank/DDBJ databases">
        <title>Investigation of new actinobacteria for the biodesulphurisation of diesel fuel.</title>
        <authorList>
            <person name="Athi Narayanan S.M."/>
        </authorList>
    </citation>
    <scope>NUCLEOTIDE SEQUENCE [LARGE SCALE GENOMIC DNA]</scope>
    <source>
        <strain evidence="4 5">213E</strain>
    </source>
</reference>
<dbReference type="Pfam" id="PF00176">
    <property type="entry name" value="SNF2-rel_dom"/>
    <property type="match status" value="1"/>
</dbReference>
<organism evidence="4 5">
    <name type="scientific">Gordonia desulfuricans</name>
    <dbReference type="NCBI Taxonomy" id="89051"/>
    <lineage>
        <taxon>Bacteria</taxon>
        <taxon>Bacillati</taxon>
        <taxon>Actinomycetota</taxon>
        <taxon>Actinomycetes</taxon>
        <taxon>Mycobacteriales</taxon>
        <taxon>Gordoniaceae</taxon>
        <taxon>Gordonia</taxon>
    </lineage>
</organism>
<dbReference type="PROSITE" id="PS51192">
    <property type="entry name" value="HELICASE_ATP_BIND_1"/>
    <property type="match status" value="1"/>
</dbReference>
<dbReference type="AlphaFoldDB" id="A0A7K3LN95"/>
<dbReference type="Pfam" id="PF00271">
    <property type="entry name" value="Helicase_C"/>
    <property type="match status" value="1"/>
</dbReference>
<name>A0A7K3LN95_9ACTN</name>
<keyword evidence="4" id="KW-0067">ATP-binding</keyword>
<evidence type="ECO:0000259" key="2">
    <source>
        <dbReference type="PROSITE" id="PS51192"/>
    </source>
</evidence>
<comment type="caution">
    <text evidence="4">The sequence shown here is derived from an EMBL/GenBank/DDBJ whole genome shotgun (WGS) entry which is preliminary data.</text>
</comment>
<keyword evidence="1" id="KW-0378">Hydrolase</keyword>
<keyword evidence="4" id="KW-0547">Nucleotide-binding</keyword>
<dbReference type="Gene3D" id="3.40.50.10810">
    <property type="entry name" value="Tandem AAA-ATPase domain"/>
    <property type="match status" value="1"/>
</dbReference>
<dbReference type="InterPro" id="IPR038718">
    <property type="entry name" value="SNF2-like_sf"/>
</dbReference>
<sequence length="917" mass="99709">MTAGARGNWIKSGASWSDIAYGKGLATGAPDHVAVGALYTAITGRTVVTSGDWLPIAQSAAQFWPALRAAVDAGVTLLADPSLKVSGIRIGDAALHYDVSPHADGGAQLTAGIVIDGLPVDAGTAEAFGMPAHGVGAVGDGMLSLGEFERSIKYGELNLAMNRTVVVIPAEDLDEFSAEALPRLTGARTVRTDPAAITAPTIIGPKAVLTIATAPGNQARFTWSIAYQVNDKLHLFEPASPAASVGYRDELAEKRLWTELEALFDPIIERCGAWASALRSTTFPLTAVQAAVLIAEGLPGLTGHRDVFIDNRVGADFAPADDSPVISFGADEKVGNDWFSLDVTMNVGEYELPIAAVISELSHGATHMFVDAGTYVALDSPELATLAKLLAEARELGEIENGLVNPQSLNATLWEELLDLGVVDKQLAGWRKRMTKLAAATPPKRVAVPRTLKASLREYQRDGLDWLTFLRTNEIGGILADDMGLGKTVQTLAFIARECKADTAARFLVVAPTSVVPNWIAECEKFTPSMHAVPITSTETRSEVPMAEAVDGAQVVVTSYTLLRLNFAQLDEQEWTGVIFDEAQFIKNHNGRTHQCARRLEAPFKLAITGTPMENNLMELWSLLSVTAPGLFGSPKVFTEYFRKPIESGQHPERMEVLRRRIKPVMLRRRKDQVAIDLPAKQEQVMLLDLAPKHRKIYDTRLARERQKVLGLLGDWEKNRFQVFRSLNMLRQLSLHAALVDETDHAVASGKVDYLTETLPELIAEKHSALVFSQFTRFLGMLRDELDTLGIAYSYLDGSMSAAQRAAAVKEFSDGQTQVFLISLKAGGFGLNLTEADYCFVCDPWWNPAAESQAIDRAHRIGQTRPVTVYRLVSSNTIEERVVALQDRKRALFDAAVDEGELFGGAITAADIQQMLG</sequence>